<dbReference type="InterPro" id="IPR036249">
    <property type="entry name" value="Thioredoxin-like_sf"/>
</dbReference>
<dbReference type="SUPFAM" id="SSF52833">
    <property type="entry name" value="Thioredoxin-like"/>
    <property type="match status" value="1"/>
</dbReference>
<keyword evidence="2" id="KW-1185">Reference proteome</keyword>
<comment type="caution">
    <text evidence="1">The sequence shown here is derived from an EMBL/GenBank/DDBJ whole genome shotgun (WGS) entry which is preliminary data.</text>
</comment>
<reference evidence="2" key="1">
    <citation type="journal article" date="2019" name="Int. J. Syst. Evol. Microbiol.">
        <title>The Global Catalogue of Microorganisms (GCM) 10K type strain sequencing project: providing services to taxonomists for standard genome sequencing and annotation.</title>
        <authorList>
            <consortium name="The Broad Institute Genomics Platform"/>
            <consortium name="The Broad Institute Genome Sequencing Center for Infectious Disease"/>
            <person name="Wu L."/>
            <person name="Ma J."/>
        </authorList>
    </citation>
    <scope>NUCLEOTIDE SEQUENCE [LARGE SCALE GENOMIC DNA]</scope>
    <source>
        <strain evidence="2">JCM 17304</strain>
    </source>
</reference>
<evidence type="ECO:0000313" key="1">
    <source>
        <dbReference type="EMBL" id="GAA4087918.1"/>
    </source>
</evidence>
<accession>A0ABP7WFY5</accession>
<evidence type="ECO:0000313" key="2">
    <source>
        <dbReference type="Proteomes" id="UP001500392"/>
    </source>
</evidence>
<dbReference type="RefSeq" id="WP_344932647.1">
    <property type="nucleotide sequence ID" value="NZ_BAABDM010000001.1"/>
</dbReference>
<sequence length="89" mass="9884">MDMDSAKCFVLFGTSACHLCEQAEAVLAAFLAQGCDWEVELVDIAENDNLMDRYALSIPVLQNKHSLQELCWPFDGDAVQAFVRSLDLS</sequence>
<dbReference type="EMBL" id="BAABDM010000001">
    <property type="protein sequence ID" value="GAA4087918.1"/>
    <property type="molecule type" value="Genomic_DNA"/>
</dbReference>
<protein>
    <submittedName>
        <fullName evidence="1">Glutaredoxin family protein</fullName>
    </submittedName>
</protein>
<dbReference type="Gene3D" id="3.40.30.10">
    <property type="entry name" value="Glutaredoxin"/>
    <property type="match status" value="1"/>
</dbReference>
<organism evidence="1 2">
    <name type="scientific">Zhongshania borealis</name>
    <dbReference type="NCBI Taxonomy" id="889488"/>
    <lineage>
        <taxon>Bacteria</taxon>
        <taxon>Pseudomonadati</taxon>
        <taxon>Pseudomonadota</taxon>
        <taxon>Gammaproteobacteria</taxon>
        <taxon>Cellvibrionales</taxon>
        <taxon>Spongiibacteraceae</taxon>
        <taxon>Zhongshania</taxon>
    </lineage>
</organism>
<proteinExistence type="predicted"/>
<dbReference type="PROSITE" id="PS51257">
    <property type="entry name" value="PROKAR_LIPOPROTEIN"/>
    <property type="match status" value="1"/>
</dbReference>
<name>A0ABP7WFY5_9GAMM</name>
<gene>
    <name evidence="1" type="ORF">GCM10022414_08400</name>
</gene>
<dbReference type="InterPro" id="IPR008554">
    <property type="entry name" value="Glutaredoxin-like"/>
</dbReference>
<dbReference type="Pfam" id="PF05768">
    <property type="entry name" value="Glrx-like"/>
    <property type="match status" value="1"/>
</dbReference>
<dbReference type="Proteomes" id="UP001500392">
    <property type="component" value="Unassembled WGS sequence"/>
</dbReference>